<dbReference type="InterPro" id="IPR045851">
    <property type="entry name" value="AMP-bd_C_sf"/>
</dbReference>
<dbReference type="SUPFAM" id="SSF56801">
    <property type="entry name" value="Acetyl-CoA synthetase-like"/>
    <property type="match status" value="1"/>
</dbReference>
<comment type="pathway">
    <text evidence="6 11">Aromatic compound metabolism; phenylacetate degradation.</text>
</comment>
<protein>
    <recommendedName>
        <fullName evidence="9 11">Phenylacetate-coenzyme A ligase</fullName>
        <ecNumber evidence="8 11">6.2.1.30</ecNumber>
    </recommendedName>
    <alternativeName>
        <fullName evidence="10 11">Phenylacetyl-CoA ligase</fullName>
    </alternativeName>
</protein>
<gene>
    <name evidence="14" type="ORF">K7J14_12330</name>
</gene>
<evidence type="ECO:0000256" key="4">
    <source>
        <dbReference type="ARBA" id="ARBA00022598"/>
    </source>
</evidence>
<dbReference type="AlphaFoldDB" id="A0AAE3JIQ2"/>
<dbReference type="PIRSF" id="PIRSF006444">
    <property type="entry name" value="PaaK"/>
    <property type="match status" value="1"/>
</dbReference>
<dbReference type="InterPro" id="IPR011880">
    <property type="entry name" value="PA_CoA_ligase"/>
</dbReference>
<accession>A0AAE3JIQ2</accession>
<evidence type="ECO:0000256" key="2">
    <source>
        <dbReference type="ARBA" id="ARBA00022450"/>
    </source>
</evidence>
<comment type="subunit">
    <text evidence="1">Monomer.</text>
</comment>
<evidence type="ECO:0000256" key="10">
    <source>
        <dbReference type="ARBA" id="ARBA00075111"/>
    </source>
</evidence>
<keyword evidence="3" id="KW-0597">Phosphoprotein</keyword>
<evidence type="ECO:0000259" key="13">
    <source>
        <dbReference type="Pfam" id="PF14535"/>
    </source>
</evidence>
<dbReference type="RefSeq" id="WP_230756727.1">
    <property type="nucleotide sequence ID" value="NZ_JAINWA010000003.1"/>
</dbReference>
<evidence type="ECO:0000256" key="1">
    <source>
        <dbReference type="ARBA" id="ARBA00011245"/>
    </source>
</evidence>
<proteinExistence type="inferred from homology"/>
<comment type="similarity">
    <text evidence="7 11">Belongs to the phenylacetyl-CoA ligase family.</text>
</comment>
<dbReference type="EMBL" id="JAINWA010000003">
    <property type="protein sequence ID" value="MCD1655482.1"/>
    <property type="molecule type" value="Genomic_DNA"/>
</dbReference>
<evidence type="ECO:0000313" key="15">
    <source>
        <dbReference type="Proteomes" id="UP001198163"/>
    </source>
</evidence>
<evidence type="ECO:0000256" key="7">
    <source>
        <dbReference type="ARBA" id="ARBA00061566"/>
    </source>
</evidence>
<keyword evidence="15" id="KW-1185">Reference proteome</keyword>
<comment type="caution">
    <text evidence="14">The sequence shown here is derived from an EMBL/GenBank/DDBJ whole genome shotgun (WGS) entry which is preliminary data.</text>
</comment>
<dbReference type="FunFam" id="3.40.50.12780:FF:000016">
    <property type="entry name" value="Phenylacetate-coenzyme A ligase"/>
    <property type="match status" value="1"/>
</dbReference>
<comment type="function">
    <text evidence="11">Catalyzes the activation of phenylacetic acid (PA) to phenylacetyl-CoA (PA-CoA).</text>
</comment>
<dbReference type="PANTHER" id="PTHR43439">
    <property type="entry name" value="PHENYLACETATE-COENZYME A LIGASE"/>
    <property type="match status" value="1"/>
</dbReference>
<dbReference type="PANTHER" id="PTHR43439:SF2">
    <property type="entry name" value="ENZYME, PUTATIVE (JCVI)-RELATED"/>
    <property type="match status" value="1"/>
</dbReference>
<dbReference type="Proteomes" id="UP001198163">
    <property type="component" value="Unassembled WGS sequence"/>
</dbReference>
<dbReference type="CDD" id="cd05913">
    <property type="entry name" value="PaaK"/>
    <property type="match status" value="1"/>
</dbReference>
<dbReference type="GO" id="GO:0000166">
    <property type="term" value="F:nucleotide binding"/>
    <property type="evidence" value="ECO:0007669"/>
    <property type="project" value="UniProtKB-KW"/>
</dbReference>
<evidence type="ECO:0000259" key="12">
    <source>
        <dbReference type="Pfam" id="PF00501"/>
    </source>
</evidence>
<dbReference type="Gene3D" id="3.30.300.30">
    <property type="match status" value="1"/>
</dbReference>
<keyword evidence="5 11" id="KW-0547">Nucleotide-binding</keyword>
<feature type="domain" description="AMP-dependent synthetase/ligase" evidence="12">
    <location>
        <begin position="80"/>
        <end position="285"/>
    </location>
</feature>
<dbReference type="Pfam" id="PF14535">
    <property type="entry name" value="AMP-binding_C_2"/>
    <property type="match status" value="1"/>
</dbReference>
<feature type="domain" description="AMP-dependent ligase C-terminal" evidence="13">
    <location>
        <begin position="334"/>
        <end position="432"/>
    </location>
</feature>
<dbReference type="GO" id="GO:0010124">
    <property type="term" value="P:phenylacetate catabolic process"/>
    <property type="evidence" value="ECO:0007669"/>
    <property type="project" value="UniProtKB-UniRule"/>
</dbReference>
<evidence type="ECO:0000256" key="9">
    <source>
        <dbReference type="ARBA" id="ARBA00068695"/>
    </source>
</evidence>
<evidence type="ECO:0000313" key="14">
    <source>
        <dbReference type="EMBL" id="MCD1655482.1"/>
    </source>
</evidence>
<name>A0AAE3JIQ2_9SPIR</name>
<dbReference type="EC" id="6.2.1.30" evidence="8 11"/>
<evidence type="ECO:0000256" key="6">
    <source>
        <dbReference type="ARBA" id="ARBA00060591"/>
    </source>
</evidence>
<dbReference type="Pfam" id="PF00501">
    <property type="entry name" value="AMP-binding"/>
    <property type="match status" value="1"/>
</dbReference>
<evidence type="ECO:0000256" key="11">
    <source>
        <dbReference type="PIRNR" id="PIRNR006444"/>
    </source>
</evidence>
<evidence type="ECO:0000256" key="5">
    <source>
        <dbReference type="ARBA" id="ARBA00022741"/>
    </source>
</evidence>
<dbReference type="InterPro" id="IPR051414">
    <property type="entry name" value="Adenylate-forming_Reductase"/>
</dbReference>
<dbReference type="Gene3D" id="3.40.50.12780">
    <property type="entry name" value="N-terminal domain of ligase-like"/>
    <property type="match status" value="1"/>
</dbReference>
<evidence type="ECO:0000256" key="3">
    <source>
        <dbReference type="ARBA" id="ARBA00022553"/>
    </source>
</evidence>
<dbReference type="GO" id="GO:0047475">
    <property type="term" value="F:phenylacetate-CoA ligase activity"/>
    <property type="evidence" value="ECO:0007669"/>
    <property type="project" value="UniProtKB-EC"/>
</dbReference>
<sequence length="434" mass="48630">MIWNPEHECMSPESLQTLQFARLKNLVERVYTNVPFYRKKLEAAGICPADIKTLSDIAKLPFTSKDDLRDTYPYGLLAVPQSEIVEIHMSSGTTGTPVVDAYTRRDMDDWAEGMARTLSGAGATRNDTVQNAYGYGLFTGGLGTHYGSQRIGATIIPISSGNTEKQLMLIRDFKSTLITCTPSYALYMAEQAKEFGIDPTKLGLRAGCFGAEPWSENMRKEIEKAWNIKAYDIYGLTEITGPGVAFECEGQYGMHVNEDLWYPEIIDPATGKPLPDGEKGELVITTITKEGTPLIRYRTRDITFIIPERCGCGRTTRRIHRLFGRTDDLLIIRGVNVFPSQIEHALIEIQGVEPNYLIIVDRSAQTHLDEAELHVEVNPDAFSDETKDMEAMRNKIESVMKSKLGISMKVKLVEPKSLERSIGKAKRVIDKRHL</sequence>
<dbReference type="InterPro" id="IPR000873">
    <property type="entry name" value="AMP-dep_synth/lig_dom"/>
</dbReference>
<dbReference type="InterPro" id="IPR028154">
    <property type="entry name" value="AMP-dep_Lig_C"/>
</dbReference>
<dbReference type="InterPro" id="IPR042099">
    <property type="entry name" value="ANL_N_sf"/>
</dbReference>
<organism evidence="14 15">
    <name type="scientific">Teretinema zuelzerae</name>
    <dbReference type="NCBI Taxonomy" id="156"/>
    <lineage>
        <taxon>Bacteria</taxon>
        <taxon>Pseudomonadati</taxon>
        <taxon>Spirochaetota</taxon>
        <taxon>Spirochaetia</taxon>
        <taxon>Spirochaetales</taxon>
        <taxon>Treponemataceae</taxon>
        <taxon>Teretinema</taxon>
    </lineage>
</organism>
<reference evidence="14" key="1">
    <citation type="submission" date="2021-08" db="EMBL/GenBank/DDBJ databases">
        <title>Comparative analyses of Brucepasteria parasyntrophica and Teretinema zuelzerae.</title>
        <authorList>
            <person name="Song Y."/>
            <person name="Brune A."/>
        </authorList>
    </citation>
    <scope>NUCLEOTIDE SEQUENCE</scope>
    <source>
        <strain evidence="14">DSM 1903</strain>
    </source>
</reference>
<keyword evidence="2" id="KW-0596">Phosphopantetheine</keyword>
<comment type="catalytic activity">
    <reaction evidence="11">
        <text>2-phenylacetate + ATP + CoA = phenylacetyl-CoA + AMP + diphosphate</text>
        <dbReference type="Rhea" id="RHEA:20956"/>
        <dbReference type="ChEBI" id="CHEBI:18401"/>
        <dbReference type="ChEBI" id="CHEBI:30616"/>
        <dbReference type="ChEBI" id="CHEBI:33019"/>
        <dbReference type="ChEBI" id="CHEBI:57287"/>
        <dbReference type="ChEBI" id="CHEBI:57390"/>
        <dbReference type="ChEBI" id="CHEBI:456215"/>
        <dbReference type="EC" id="6.2.1.30"/>
    </reaction>
</comment>
<evidence type="ECO:0000256" key="8">
    <source>
        <dbReference type="ARBA" id="ARBA00066629"/>
    </source>
</evidence>
<keyword evidence="4 11" id="KW-0436">Ligase</keyword>